<dbReference type="AlphaFoldDB" id="A0A7X0PAY0"/>
<evidence type="ECO:0000259" key="6">
    <source>
        <dbReference type="Pfam" id="PF04355"/>
    </source>
</evidence>
<keyword evidence="1 4" id="KW-0732">Signal</keyword>
<feature type="compositionally biased region" description="Pro residues" evidence="5">
    <location>
        <begin position="181"/>
        <end position="190"/>
    </location>
</feature>
<dbReference type="InterPro" id="IPR026592">
    <property type="entry name" value="BamE"/>
</dbReference>
<dbReference type="GO" id="GO:1990063">
    <property type="term" value="C:Bam protein complex"/>
    <property type="evidence" value="ECO:0007669"/>
    <property type="project" value="TreeGrafter"/>
</dbReference>
<keyword evidence="4" id="KW-0449">Lipoprotein</keyword>
<evidence type="ECO:0000256" key="5">
    <source>
        <dbReference type="SAM" id="MobiDB-lite"/>
    </source>
</evidence>
<dbReference type="RefSeq" id="WP_184855604.1">
    <property type="nucleotide sequence ID" value="NZ_JACHLK010000001.1"/>
</dbReference>
<dbReference type="InterPro" id="IPR037873">
    <property type="entry name" value="BamE-like"/>
</dbReference>
<comment type="caution">
    <text evidence="7">The sequence shown here is derived from an EMBL/GenBank/DDBJ whole genome shotgun (WGS) entry which is preliminary data.</text>
</comment>
<dbReference type="Gene3D" id="3.30.1450.10">
    <property type="match status" value="1"/>
</dbReference>
<dbReference type="PANTHER" id="PTHR37482:SF1">
    <property type="entry name" value="OUTER MEMBRANE PROTEIN ASSEMBLY FACTOR BAME"/>
    <property type="match status" value="1"/>
</dbReference>
<comment type="subcellular location">
    <subcellularLocation>
        <location evidence="4">Cell outer membrane</location>
        <topology evidence="4">Lipid-anchor</topology>
    </subcellularLocation>
</comment>
<dbReference type="EMBL" id="JACHLK010000001">
    <property type="protein sequence ID" value="MBB6558216.1"/>
    <property type="molecule type" value="Genomic_DNA"/>
</dbReference>
<dbReference type="GO" id="GO:0043165">
    <property type="term" value="P:Gram-negative-bacterium-type cell outer membrane assembly"/>
    <property type="evidence" value="ECO:0007669"/>
    <property type="project" value="UniProtKB-UniRule"/>
</dbReference>
<keyword evidence="8" id="KW-1185">Reference proteome</keyword>
<accession>A0A7X0PAY0</accession>
<keyword evidence="3 4" id="KW-0998">Cell outer membrane</keyword>
<organism evidence="7 8">
    <name type="scientific">Acidovorax soli</name>
    <dbReference type="NCBI Taxonomy" id="592050"/>
    <lineage>
        <taxon>Bacteria</taxon>
        <taxon>Pseudomonadati</taxon>
        <taxon>Pseudomonadota</taxon>
        <taxon>Betaproteobacteria</taxon>
        <taxon>Burkholderiales</taxon>
        <taxon>Comamonadaceae</taxon>
        <taxon>Acidovorax</taxon>
    </lineage>
</organism>
<dbReference type="PROSITE" id="PS51257">
    <property type="entry name" value="PROKAR_LIPOPROTEIN"/>
    <property type="match status" value="1"/>
</dbReference>
<dbReference type="Proteomes" id="UP000575083">
    <property type="component" value="Unassembled WGS sequence"/>
</dbReference>
<dbReference type="GO" id="GO:0051205">
    <property type="term" value="P:protein insertion into membrane"/>
    <property type="evidence" value="ECO:0007669"/>
    <property type="project" value="UniProtKB-UniRule"/>
</dbReference>
<comment type="subunit">
    <text evidence="4">Part of the Bam complex.</text>
</comment>
<reference evidence="7 8" key="1">
    <citation type="submission" date="2020-08" db="EMBL/GenBank/DDBJ databases">
        <title>Functional genomics of gut bacteria from endangered species of beetles.</title>
        <authorList>
            <person name="Carlos-Shanley C."/>
        </authorList>
    </citation>
    <scope>NUCLEOTIDE SEQUENCE [LARGE SCALE GENOMIC DNA]</scope>
    <source>
        <strain evidence="7 8">S00198</strain>
    </source>
</reference>
<evidence type="ECO:0000256" key="3">
    <source>
        <dbReference type="ARBA" id="ARBA00023237"/>
    </source>
</evidence>
<keyword evidence="4" id="KW-0564">Palmitate</keyword>
<name>A0A7X0PAY0_9BURK</name>
<comment type="similarity">
    <text evidence="4">Belongs to the BamE family.</text>
</comment>
<dbReference type="Pfam" id="PF04355">
    <property type="entry name" value="BamE"/>
    <property type="match status" value="1"/>
</dbReference>
<feature type="region of interest" description="Disordered" evidence="5">
    <location>
        <begin position="152"/>
        <end position="190"/>
    </location>
</feature>
<sequence>MPVNARIHARLGSILLLGAAIGTLAGCGSLDGASRRLATVVTPYKIDIVQGNFVSREQVEALKPGLSRQQVREILGTPLVTSLFHANRWEYVFTLKKPSAELVTRKLTVFFEGDVLARSEGDEMPSEAEFVASLDGGRAGKGKVPVLEATQDQLARYPARKAETPAEKAADAAPQEMAPTRYPPLEAPGR</sequence>
<evidence type="ECO:0000256" key="2">
    <source>
        <dbReference type="ARBA" id="ARBA00023136"/>
    </source>
</evidence>
<evidence type="ECO:0000313" key="8">
    <source>
        <dbReference type="Proteomes" id="UP000575083"/>
    </source>
</evidence>
<keyword evidence="2 4" id="KW-0472">Membrane</keyword>
<feature type="domain" description="Outer membrane protein assembly factor BamE" evidence="6">
    <location>
        <begin position="51"/>
        <end position="120"/>
    </location>
</feature>
<evidence type="ECO:0000256" key="1">
    <source>
        <dbReference type="ARBA" id="ARBA00022729"/>
    </source>
</evidence>
<evidence type="ECO:0000313" key="7">
    <source>
        <dbReference type="EMBL" id="MBB6558216.1"/>
    </source>
</evidence>
<dbReference type="HAMAP" id="MF_00925">
    <property type="entry name" value="OM_assembly_BamE"/>
    <property type="match status" value="1"/>
</dbReference>
<gene>
    <name evidence="4" type="primary">bamE</name>
    <name evidence="7" type="ORF">HNP48_000880</name>
</gene>
<dbReference type="InterPro" id="IPR007450">
    <property type="entry name" value="BamE_dom"/>
</dbReference>
<proteinExistence type="inferred from homology"/>
<dbReference type="GO" id="GO:0030674">
    <property type="term" value="F:protein-macromolecule adaptor activity"/>
    <property type="evidence" value="ECO:0007669"/>
    <property type="project" value="TreeGrafter"/>
</dbReference>
<protein>
    <recommendedName>
        <fullName evidence="4">Outer membrane protein assembly factor BamE</fullName>
    </recommendedName>
</protein>
<evidence type="ECO:0000256" key="4">
    <source>
        <dbReference type="HAMAP-Rule" id="MF_00925"/>
    </source>
</evidence>
<dbReference type="PANTHER" id="PTHR37482">
    <property type="entry name" value="OUTER MEMBRANE PROTEIN ASSEMBLY FACTOR BAME"/>
    <property type="match status" value="1"/>
</dbReference>
<feature type="compositionally biased region" description="Basic and acidic residues" evidence="5">
    <location>
        <begin position="160"/>
        <end position="170"/>
    </location>
</feature>
<comment type="function">
    <text evidence="4">Part of the outer membrane protein assembly complex, which is involved in assembly and insertion of beta-barrel proteins into the outer membrane.</text>
</comment>